<evidence type="ECO:0000313" key="3">
    <source>
        <dbReference type="EMBL" id="SHH00479.1"/>
    </source>
</evidence>
<dbReference type="STRING" id="43928.SAMN05443636_1579"/>
<accession>A0A1M5PGB1</accession>
<dbReference type="InterPro" id="IPR036415">
    <property type="entry name" value="Lamin_tail_dom_sf"/>
</dbReference>
<feature type="compositionally biased region" description="Pro residues" evidence="1">
    <location>
        <begin position="597"/>
        <end position="606"/>
    </location>
</feature>
<name>A0A1M5PGB1_9EURY</name>
<reference evidence="3 4" key="1">
    <citation type="submission" date="2016-11" db="EMBL/GenBank/DDBJ databases">
        <authorList>
            <person name="Jaros S."/>
            <person name="Januszkiewicz K."/>
            <person name="Wedrychowicz H."/>
        </authorList>
    </citation>
    <scope>NUCLEOTIDE SEQUENCE [LARGE SCALE GENOMIC DNA]</scope>
    <source>
        <strain evidence="3 4">DSM 9297</strain>
    </source>
</reference>
<dbReference type="Proteomes" id="UP000184357">
    <property type="component" value="Unassembled WGS sequence"/>
</dbReference>
<gene>
    <name evidence="3" type="ORF">SAMN05443636_1579</name>
</gene>
<protein>
    <submittedName>
        <fullName evidence="3">Lamin Tail Domain</fullName>
    </submittedName>
</protein>
<proteinExistence type="predicted"/>
<sequence length="834" mass="90250">MGKRSVTTWSRLEPRTRDRELRDGLRATVQDPLWLLGRQWQTGELTGEDGGSLVDASLDVRIDPMARFRPGGGSDGTHDTVYDESDPTATPPLETLVERERVRPDAPDKSGKNVRLAAETGAHFLRLLADDFGLAAADFPASLHCESTDADDEGRRYSSVVAGRVLDGDEVYAAYEFADERAFRNAVADDAVSVPLPDGVDPSDANALGDFWDAVAAYREWYDETYAEPEADGATWDDNRLEYSFDISTGGGAQETVLSASEYEGGRLDWWAFDVDHDGSLEPGGASGPASRTRSKRRVPTPSRFEGMPAFRWWEIEDGGVDFSAVEAAPEDLSRLLTLEFGLVYGNDWFTVPLDLPTGSMAEVTSLELETTFDETVTVDDAVTAGDDPTTNWNCFSMALDAAGNRRGLFLPPVVDESLAGDEVESVAFGRDEVANVGWAVEETVEGTVGQARDRQTETAIGDGQSTPVATSDAADVAYQLSTDVPANWFPLLPRRVSLGDVTLDRGRLFDGDGAAADPLGEVLTDDQAIPEDEVPRGGKRVSRRYEYTRWTDGRAHLWSGRDADAGRVTTDSGLAFDQLVDPRVVGEESPVDEPEPYPTGDPVPPTGRLVLADVVADTPGEPRENLTRERVVFENAGGDRLQIGGWQVADAAGHDYTFPADAEIAPGQRVTLRTGHGTDGGGDYYWNRDGHVWNDEGDTVTVTDAEGSIVLEQVYPTRPPDVSTGSIRIAAISENSPGPERANLTEEFLTFANAGDGDLDLSGWRVEDAAGHNYTVPEGTTLPAGGRLRLRTGQGTDTDTDLYWESGAPIWNDTGDTISVFDADGALVLRESY</sequence>
<dbReference type="AlphaFoldDB" id="A0A1M5PGB1"/>
<feature type="region of interest" description="Disordered" evidence="1">
    <location>
        <begin position="281"/>
        <end position="301"/>
    </location>
</feature>
<evidence type="ECO:0000256" key="1">
    <source>
        <dbReference type="SAM" id="MobiDB-lite"/>
    </source>
</evidence>
<feature type="region of interest" description="Disordered" evidence="1">
    <location>
        <begin position="67"/>
        <end position="91"/>
    </location>
</feature>
<dbReference type="EMBL" id="FQWV01000003">
    <property type="protein sequence ID" value="SHH00479.1"/>
    <property type="molecule type" value="Genomic_DNA"/>
</dbReference>
<dbReference type="Pfam" id="PF00932">
    <property type="entry name" value="LTD"/>
    <property type="match status" value="2"/>
</dbReference>
<dbReference type="InterPro" id="IPR001322">
    <property type="entry name" value="Lamin_tail_dom"/>
</dbReference>
<evidence type="ECO:0000313" key="4">
    <source>
        <dbReference type="Proteomes" id="UP000184357"/>
    </source>
</evidence>
<dbReference type="SUPFAM" id="SSF74853">
    <property type="entry name" value="Lamin A/C globular tail domain"/>
    <property type="match status" value="2"/>
</dbReference>
<organism evidence="3 4">
    <name type="scientific">Halobaculum gomorrense</name>
    <dbReference type="NCBI Taxonomy" id="43928"/>
    <lineage>
        <taxon>Archaea</taxon>
        <taxon>Methanobacteriati</taxon>
        <taxon>Methanobacteriota</taxon>
        <taxon>Stenosarchaea group</taxon>
        <taxon>Halobacteria</taxon>
        <taxon>Halobacteriales</taxon>
        <taxon>Haloferacaceae</taxon>
        <taxon>Halobaculum</taxon>
    </lineage>
</organism>
<dbReference type="PROSITE" id="PS51841">
    <property type="entry name" value="LTD"/>
    <property type="match status" value="2"/>
</dbReference>
<dbReference type="OrthoDB" id="3327at2157"/>
<evidence type="ECO:0000259" key="2">
    <source>
        <dbReference type="PROSITE" id="PS51841"/>
    </source>
</evidence>
<feature type="domain" description="LTD" evidence="2">
    <location>
        <begin position="598"/>
        <end position="720"/>
    </location>
</feature>
<dbReference type="RefSeq" id="WP_073308226.1">
    <property type="nucleotide sequence ID" value="NZ_FQWV01000003.1"/>
</dbReference>
<keyword evidence="4" id="KW-1185">Reference proteome</keyword>
<dbReference type="Gene3D" id="2.60.40.1260">
    <property type="entry name" value="Lamin Tail domain"/>
    <property type="match status" value="2"/>
</dbReference>
<feature type="region of interest" description="Disordered" evidence="1">
    <location>
        <begin position="587"/>
        <end position="607"/>
    </location>
</feature>
<feature type="domain" description="LTD" evidence="2">
    <location>
        <begin position="724"/>
        <end position="834"/>
    </location>
</feature>